<name>A0A6C0F0U5_9ZZZZ</name>
<evidence type="ECO:0000313" key="2">
    <source>
        <dbReference type="EMBL" id="QHT34998.1"/>
    </source>
</evidence>
<accession>A0A6C0F0U5</accession>
<protein>
    <recommendedName>
        <fullName evidence="1">DUF5672 domain-containing protein</fullName>
    </recommendedName>
</protein>
<evidence type="ECO:0000259" key="1">
    <source>
        <dbReference type="Pfam" id="PF18922"/>
    </source>
</evidence>
<sequence length="281" mass="33063">MTPSSDIYQNALLHNKKSHEYFVEHKRGSNKLAIIIDPRYDAMMEAVIQNFMYYMNPCGWNLLIMSCNLHRQQITQRYPDCFFSPIESEMIFFDSNGVPNISVDSYNKILMDVNFWKSLPADNICIFQKDCIMFKMFPEYFMQYDFAGANWYTKDISLFNEGVNGGFSLRNRQAMIDCLEKITFDSIEKYRQDALINTSAIFRNINRDILSRPLKLNEDVFFTYACEMLNKQMPDVIHRSFLAIEGMFNPDACVYHGWHYNYHNANMATMMLFNSTLFSHA</sequence>
<organism evidence="2">
    <name type="scientific">viral metagenome</name>
    <dbReference type="NCBI Taxonomy" id="1070528"/>
    <lineage>
        <taxon>unclassified sequences</taxon>
        <taxon>metagenomes</taxon>
        <taxon>organismal metagenomes</taxon>
    </lineage>
</organism>
<dbReference type="EMBL" id="MN739011">
    <property type="protein sequence ID" value="QHT34998.1"/>
    <property type="molecule type" value="Genomic_DNA"/>
</dbReference>
<dbReference type="Pfam" id="PF18922">
    <property type="entry name" value="DUF5672"/>
    <property type="match status" value="1"/>
</dbReference>
<dbReference type="InterPro" id="IPR043729">
    <property type="entry name" value="DUF5672"/>
</dbReference>
<dbReference type="AlphaFoldDB" id="A0A6C0F0U5"/>
<proteinExistence type="predicted"/>
<reference evidence="2" key="1">
    <citation type="journal article" date="2020" name="Nature">
        <title>Giant virus diversity and host interactions through global metagenomics.</title>
        <authorList>
            <person name="Schulz F."/>
            <person name="Roux S."/>
            <person name="Paez-Espino D."/>
            <person name="Jungbluth S."/>
            <person name="Walsh D.A."/>
            <person name="Denef V.J."/>
            <person name="McMahon K.D."/>
            <person name="Konstantinidis K.T."/>
            <person name="Eloe-Fadrosh E.A."/>
            <person name="Kyrpides N.C."/>
            <person name="Woyke T."/>
        </authorList>
    </citation>
    <scope>NUCLEOTIDE SEQUENCE</scope>
    <source>
        <strain evidence="2">GVMAG-M-3300009180-1</strain>
    </source>
</reference>
<feature type="domain" description="DUF5672" evidence="1">
    <location>
        <begin position="91"/>
        <end position="236"/>
    </location>
</feature>